<reference evidence="1" key="1">
    <citation type="submission" date="2023-02" db="EMBL/GenBank/DDBJ databases">
        <title>Genome of toxic invasive species Heracleum sosnowskyi carries increased number of genes despite the absence of recent whole-genome duplications.</title>
        <authorList>
            <person name="Schelkunov M."/>
            <person name="Shtratnikova V."/>
            <person name="Makarenko M."/>
            <person name="Klepikova A."/>
            <person name="Omelchenko D."/>
            <person name="Novikova G."/>
            <person name="Obukhova E."/>
            <person name="Bogdanov V."/>
            <person name="Penin A."/>
            <person name="Logacheva M."/>
        </authorList>
    </citation>
    <scope>NUCLEOTIDE SEQUENCE</scope>
    <source>
        <strain evidence="1">Hsosn_3</strain>
        <tissue evidence="1">Leaf</tissue>
    </source>
</reference>
<dbReference type="Gene3D" id="3.60.10.10">
    <property type="entry name" value="Endonuclease/exonuclease/phosphatase"/>
    <property type="match status" value="1"/>
</dbReference>
<dbReference type="EMBL" id="JAUIZM010000005">
    <property type="protein sequence ID" value="KAK1385468.1"/>
    <property type="molecule type" value="Genomic_DNA"/>
</dbReference>
<reference evidence="1" key="2">
    <citation type="submission" date="2023-05" db="EMBL/GenBank/DDBJ databases">
        <authorList>
            <person name="Schelkunov M.I."/>
        </authorList>
    </citation>
    <scope>NUCLEOTIDE SEQUENCE</scope>
    <source>
        <strain evidence="1">Hsosn_3</strain>
        <tissue evidence="1">Leaf</tissue>
    </source>
</reference>
<sequence length="136" mass="15827">MKNIHFLSWNVRGANSSVSRRKIRDFIIFHKVNFLCLQETKTSKWSPIMKNSMWDNNSHGWLEVDSKGLSGGILCSWDSYNYDLMKVVSKDAWIWCKMRSKIEDIKFHIVNIQPSRIASKSGAMGSSKQHPDQCFR</sequence>
<protein>
    <recommendedName>
        <fullName evidence="3">Endonuclease/exonuclease/phosphatase domain-containing protein</fullName>
    </recommendedName>
</protein>
<dbReference type="Proteomes" id="UP001237642">
    <property type="component" value="Unassembled WGS sequence"/>
</dbReference>
<dbReference type="PANTHER" id="PTHR35218">
    <property type="entry name" value="RNASE H DOMAIN-CONTAINING PROTEIN"/>
    <property type="match status" value="1"/>
</dbReference>
<organism evidence="1 2">
    <name type="scientific">Heracleum sosnowskyi</name>
    <dbReference type="NCBI Taxonomy" id="360622"/>
    <lineage>
        <taxon>Eukaryota</taxon>
        <taxon>Viridiplantae</taxon>
        <taxon>Streptophyta</taxon>
        <taxon>Embryophyta</taxon>
        <taxon>Tracheophyta</taxon>
        <taxon>Spermatophyta</taxon>
        <taxon>Magnoliopsida</taxon>
        <taxon>eudicotyledons</taxon>
        <taxon>Gunneridae</taxon>
        <taxon>Pentapetalae</taxon>
        <taxon>asterids</taxon>
        <taxon>campanulids</taxon>
        <taxon>Apiales</taxon>
        <taxon>Apiaceae</taxon>
        <taxon>Apioideae</taxon>
        <taxon>apioid superclade</taxon>
        <taxon>Tordylieae</taxon>
        <taxon>Tordyliinae</taxon>
        <taxon>Heracleum</taxon>
    </lineage>
</organism>
<dbReference type="InterPro" id="IPR036691">
    <property type="entry name" value="Endo/exonu/phosph_ase_sf"/>
</dbReference>
<dbReference type="AlphaFoldDB" id="A0AAD8IJ11"/>
<accession>A0AAD8IJ11</accession>
<dbReference type="PANTHER" id="PTHR35218:SF9">
    <property type="entry name" value="ENDONUCLEASE_EXONUCLEASE_PHOSPHATASE DOMAIN-CONTAINING PROTEIN"/>
    <property type="match status" value="1"/>
</dbReference>
<proteinExistence type="predicted"/>
<evidence type="ECO:0008006" key="3">
    <source>
        <dbReference type="Google" id="ProtNLM"/>
    </source>
</evidence>
<dbReference type="SUPFAM" id="SSF56219">
    <property type="entry name" value="DNase I-like"/>
    <property type="match status" value="1"/>
</dbReference>
<name>A0AAD8IJ11_9APIA</name>
<evidence type="ECO:0000313" key="2">
    <source>
        <dbReference type="Proteomes" id="UP001237642"/>
    </source>
</evidence>
<keyword evidence="2" id="KW-1185">Reference proteome</keyword>
<gene>
    <name evidence="1" type="ORF">POM88_023203</name>
</gene>
<comment type="caution">
    <text evidence="1">The sequence shown here is derived from an EMBL/GenBank/DDBJ whole genome shotgun (WGS) entry which is preliminary data.</text>
</comment>
<evidence type="ECO:0000313" key="1">
    <source>
        <dbReference type="EMBL" id="KAK1385468.1"/>
    </source>
</evidence>